<sequence length="157" mass="18203">MSWTRPYEDPMRLFTGTLAVLGTLLFAFVAFQAAAHWQQVRLAAVLAFAGFATVWCTFAWRFHRTALVVSRSGVRVRWLWRTRTIVWEQVRGFHSGPDWLVQERLWLQLCDGTKVRTPVRRRRAGVNRLRDGGTVLASERYEELLADLASWKAGVRR</sequence>
<comment type="caution">
    <text evidence="2">The sequence shown here is derived from an EMBL/GenBank/DDBJ whole genome shotgun (WGS) entry which is preliminary data.</text>
</comment>
<dbReference type="Proteomes" id="UP000274694">
    <property type="component" value="Unassembled WGS sequence"/>
</dbReference>
<name>A0ABX9XYU3_MICCH</name>
<protein>
    <recommendedName>
        <fullName evidence="4">PH domain-containing protein</fullName>
    </recommendedName>
</protein>
<proteinExistence type="predicted"/>
<gene>
    <name evidence="2" type="ORF">DLJ60_22735</name>
</gene>
<keyword evidence="1" id="KW-0812">Transmembrane</keyword>
<keyword evidence="1" id="KW-0472">Membrane</keyword>
<evidence type="ECO:0000313" key="3">
    <source>
        <dbReference type="Proteomes" id="UP000274694"/>
    </source>
</evidence>
<reference evidence="2 3" key="1">
    <citation type="submission" date="2018-05" db="EMBL/GenBank/DDBJ databases">
        <title>Micromonospora from Atacama Desert.</title>
        <authorList>
            <person name="Carro L."/>
            <person name="Goodfellow M."/>
            <person name="Klenk H.-P."/>
        </authorList>
    </citation>
    <scope>NUCLEOTIDE SEQUENCE [LARGE SCALE GENOMIC DNA]</scope>
    <source>
        <strain evidence="2 3">LB41</strain>
    </source>
</reference>
<organism evidence="2 3">
    <name type="scientific">Micromonospora chalcea</name>
    <dbReference type="NCBI Taxonomy" id="1874"/>
    <lineage>
        <taxon>Bacteria</taxon>
        <taxon>Bacillati</taxon>
        <taxon>Actinomycetota</taxon>
        <taxon>Actinomycetes</taxon>
        <taxon>Micromonosporales</taxon>
        <taxon>Micromonosporaceae</taxon>
        <taxon>Micromonospora</taxon>
    </lineage>
</organism>
<feature type="transmembrane region" description="Helical" evidence="1">
    <location>
        <begin position="12"/>
        <end position="34"/>
    </location>
</feature>
<dbReference type="EMBL" id="QGTA01000233">
    <property type="protein sequence ID" value="RQW89443.1"/>
    <property type="molecule type" value="Genomic_DNA"/>
</dbReference>
<feature type="transmembrane region" description="Helical" evidence="1">
    <location>
        <begin position="40"/>
        <end position="62"/>
    </location>
</feature>
<accession>A0ABX9XYU3</accession>
<evidence type="ECO:0000313" key="2">
    <source>
        <dbReference type="EMBL" id="RQW89443.1"/>
    </source>
</evidence>
<evidence type="ECO:0008006" key="4">
    <source>
        <dbReference type="Google" id="ProtNLM"/>
    </source>
</evidence>
<evidence type="ECO:0000256" key="1">
    <source>
        <dbReference type="SAM" id="Phobius"/>
    </source>
</evidence>
<keyword evidence="1" id="KW-1133">Transmembrane helix</keyword>
<keyword evidence="3" id="KW-1185">Reference proteome</keyword>